<dbReference type="Pfam" id="PF12969">
    <property type="entry name" value="DUF3857"/>
    <property type="match status" value="1"/>
</dbReference>
<evidence type="ECO:0000259" key="3">
    <source>
        <dbReference type="Pfam" id="PF12969"/>
    </source>
</evidence>
<dbReference type="InterPro" id="IPR024618">
    <property type="entry name" value="DUF3857"/>
</dbReference>
<sequence length="625" mass="68298">MPYRFSLMLLFVFMLAAGHAGAGPAAGDSGTDHSVVVERYLQHFTVEADGSHRLSVEQVKRIVSADAVQTQAQQYISFNGSLDEVVSVEAWTAKADGRRLPVRPQQIRDQQEAASVDAPMFQDTRLKVVIFPDVAVGDTLGLRYTVRRHTPLFPGHFEDLTFARPIRYRDFQLIYDMPASMPLQADAVGFEPIPSESPPGRRRHAWRHVDGANERIEHGSVSALDHGRRLAVSTFPDYPAFARAYHARAAATAVPDAAIAALAAGITQGITDQRGRVIALHDWVRRNIRYVAVYLGPGGVVPHPASAVLANRYGDCKDHATLLQALLKAGGIDSSVALVNNDDAYRLPAVPTLGVLNHTIVHVPSLQLYLDPTAGSVAGGFLPPALLGKPALLADSGQFAMTPASQPARSRTLTQFDIARDGSSRFKVSRTSGGAIAEPYRHALRGTPQAERERFVRRMLAGLGQTGDGLLDAGDTDTAEHDYTLGFTGATEGFVQLPGPVALATTYNFWGGLGEAVADLGREPERRQEFVCPAVDAEDELRYRLPPRTRVLALPKPVVVDDGRFYYRSQYARSGDAVVVKRRLQFRHTAATCTPEDYRHMRPALERMMRDLRGQVIVQGPEPRG</sequence>
<accession>A0ABV6FJT3</accession>
<gene>
    <name evidence="4" type="ORF">ACFFJK_18000</name>
</gene>
<comment type="caution">
    <text evidence="4">The sequence shown here is derived from an EMBL/GenBank/DDBJ whole genome shotgun (WGS) entry which is preliminary data.</text>
</comment>
<keyword evidence="5" id="KW-1185">Reference proteome</keyword>
<dbReference type="RefSeq" id="WP_379680966.1">
    <property type="nucleotide sequence ID" value="NZ_JBHLWP010000016.1"/>
</dbReference>
<feature type="domain" description="DUF3857" evidence="3">
    <location>
        <begin position="48"/>
        <end position="208"/>
    </location>
</feature>
<dbReference type="EMBL" id="JBHLWP010000016">
    <property type="protein sequence ID" value="MFC0253795.1"/>
    <property type="molecule type" value="Genomic_DNA"/>
</dbReference>
<dbReference type="Gene3D" id="2.60.40.3140">
    <property type="match status" value="1"/>
</dbReference>
<evidence type="ECO:0000313" key="5">
    <source>
        <dbReference type="Proteomes" id="UP001589773"/>
    </source>
</evidence>
<reference evidence="4 5" key="1">
    <citation type="submission" date="2024-09" db="EMBL/GenBank/DDBJ databases">
        <authorList>
            <person name="Sun Q."/>
            <person name="Mori K."/>
        </authorList>
    </citation>
    <scope>NUCLEOTIDE SEQUENCE [LARGE SCALE GENOMIC DNA]</scope>
    <source>
        <strain evidence="4 5">CCM 7792</strain>
    </source>
</reference>
<dbReference type="Gene3D" id="3.10.620.30">
    <property type="match status" value="1"/>
</dbReference>
<protein>
    <submittedName>
        <fullName evidence="4">DUF3857 and transglutaminase domain-containing protein</fullName>
    </submittedName>
</protein>
<evidence type="ECO:0000259" key="2">
    <source>
        <dbReference type="Pfam" id="PF01841"/>
    </source>
</evidence>
<proteinExistence type="predicted"/>
<name>A0ABV6FJT3_9BURK</name>
<feature type="domain" description="Transglutaminase-like" evidence="2">
    <location>
        <begin position="261"/>
        <end position="342"/>
    </location>
</feature>
<dbReference type="Proteomes" id="UP001589773">
    <property type="component" value="Unassembled WGS sequence"/>
</dbReference>
<evidence type="ECO:0000313" key="4">
    <source>
        <dbReference type="EMBL" id="MFC0253795.1"/>
    </source>
</evidence>
<dbReference type="InterPro" id="IPR038765">
    <property type="entry name" value="Papain-like_cys_pep_sf"/>
</dbReference>
<evidence type="ECO:0000256" key="1">
    <source>
        <dbReference type="SAM" id="SignalP"/>
    </source>
</evidence>
<keyword evidence="1" id="KW-0732">Signal</keyword>
<dbReference type="Gene3D" id="2.60.120.1130">
    <property type="match status" value="1"/>
</dbReference>
<dbReference type="InterPro" id="IPR002931">
    <property type="entry name" value="Transglutaminase-like"/>
</dbReference>
<dbReference type="SUPFAM" id="SSF54001">
    <property type="entry name" value="Cysteine proteinases"/>
    <property type="match status" value="1"/>
</dbReference>
<organism evidence="4 5">
    <name type="scientific">Massilia consociata</name>
    <dbReference type="NCBI Taxonomy" id="760117"/>
    <lineage>
        <taxon>Bacteria</taxon>
        <taxon>Pseudomonadati</taxon>
        <taxon>Pseudomonadota</taxon>
        <taxon>Betaproteobacteria</taxon>
        <taxon>Burkholderiales</taxon>
        <taxon>Oxalobacteraceae</taxon>
        <taxon>Telluria group</taxon>
        <taxon>Massilia</taxon>
    </lineage>
</organism>
<feature type="chain" id="PRO_5047380632" evidence="1">
    <location>
        <begin position="23"/>
        <end position="625"/>
    </location>
</feature>
<dbReference type="Pfam" id="PF01841">
    <property type="entry name" value="Transglut_core"/>
    <property type="match status" value="1"/>
</dbReference>
<feature type="signal peptide" evidence="1">
    <location>
        <begin position="1"/>
        <end position="22"/>
    </location>
</feature>